<name>A0A1B3B1Y6_9CAUD</name>
<evidence type="ECO:0000256" key="1">
    <source>
        <dbReference type="SAM" id="MobiDB-lite"/>
    </source>
</evidence>
<evidence type="ECO:0000313" key="3">
    <source>
        <dbReference type="EMBL" id="AOE45035.1"/>
    </source>
</evidence>
<protein>
    <submittedName>
        <fullName evidence="3">Uncharacterized protein</fullName>
    </submittedName>
</protein>
<keyword evidence="2" id="KW-0472">Membrane</keyword>
<dbReference type="EMBL" id="KX557287">
    <property type="protein sequence ID" value="AOE45035.1"/>
    <property type="molecule type" value="Genomic_DNA"/>
</dbReference>
<dbReference type="OrthoDB" id="32034at10239"/>
<accession>A0A1B3B1Y6</accession>
<reference evidence="3 4" key="1">
    <citation type="submission" date="2016-07" db="EMBL/GenBank/DDBJ databases">
        <authorList>
            <person name="Kane M.T."/>
            <person name="Pham Y.C."/>
            <person name="Reynolds Z.J."/>
            <person name="Sapienza M.S."/>
            <person name="German B.A."/>
            <person name="McDonnell J.E."/>
            <person name="Schafer C.E."/>
            <person name="Yu V.J."/>
            <person name="Furbee E.C."/>
            <person name="Grubb S.R."/>
            <person name="Warner M.H."/>
            <person name="Garlena R.A."/>
            <person name="Russell D.A."/>
            <person name="Pope W.H."/>
            <person name="Jacobs-Sera D."/>
            <person name="Hendrix R.W."/>
            <person name="Hatfull G.F."/>
        </authorList>
    </citation>
    <scope>NUCLEOTIDE SEQUENCE [LARGE SCALE GENOMIC DNA]</scope>
</reference>
<evidence type="ECO:0000256" key="2">
    <source>
        <dbReference type="SAM" id="Phobius"/>
    </source>
</evidence>
<proteinExistence type="predicted"/>
<gene>
    <name evidence="3" type="primary">35</name>
    <name evidence="3" type="ORF">SEA_ZIRINKA_35</name>
</gene>
<dbReference type="GeneID" id="29067615"/>
<keyword evidence="4" id="KW-1185">Reference proteome</keyword>
<sequence>MTQQPAPGWQYPDPDAVRAARAKATRQRLIIFGAIGALVVVVFVALVVAGNLAGGSDPERAATSITKTTEPHPTSAAGLPIAARRFCGAQVRVDWIREPNSTGDPQLVTPWKVTAVDPAGSTPGASWRLQGEYAVEKVVSGGRRTMSWDQTYFCDLEFVDGEFRARLV</sequence>
<feature type="region of interest" description="Disordered" evidence="1">
    <location>
        <begin position="55"/>
        <end position="74"/>
    </location>
</feature>
<keyword evidence="2" id="KW-0812">Transmembrane</keyword>
<keyword evidence="2" id="KW-1133">Transmembrane helix</keyword>
<evidence type="ECO:0000313" key="4">
    <source>
        <dbReference type="Proteomes" id="UP000203771"/>
    </source>
</evidence>
<dbReference type="KEGG" id="vg:29067615"/>
<feature type="transmembrane region" description="Helical" evidence="2">
    <location>
        <begin position="29"/>
        <end position="50"/>
    </location>
</feature>
<dbReference type="RefSeq" id="YP_009289695.1">
    <property type="nucleotide sequence ID" value="NC_031097.1"/>
</dbReference>
<dbReference type="Proteomes" id="UP000203771">
    <property type="component" value="Segment"/>
</dbReference>
<feature type="compositionally biased region" description="Polar residues" evidence="1">
    <location>
        <begin position="63"/>
        <end position="72"/>
    </location>
</feature>
<organism evidence="3 4">
    <name type="scientific">Gordonia phage Zirinka</name>
    <dbReference type="NCBI Taxonomy" id="1887656"/>
    <lineage>
        <taxon>Viruses</taxon>
        <taxon>Duplodnaviria</taxon>
        <taxon>Heunggongvirae</taxon>
        <taxon>Uroviricota</taxon>
        <taxon>Caudoviricetes</taxon>
        <taxon>Nymbaxtervirinae</taxon>
        <taxon>Nymphadoravirus</taxon>
        <taxon>Nymphadoravirus zirinka</taxon>
    </lineage>
</organism>